<evidence type="ECO:0008006" key="4">
    <source>
        <dbReference type="Google" id="ProtNLM"/>
    </source>
</evidence>
<dbReference type="AlphaFoldDB" id="A0A238IYT8"/>
<proteinExistence type="predicted"/>
<keyword evidence="3" id="KW-1185">Reference proteome</keyword>
<organism evidence="2 3">
    <name type="scientific">Boseongicola aestuarii</name>
    <dbReference type="NCBI Taxonomy" id="1470561"/>
    <lineage>
        <taxon>Bacteria</taxon>
        <taxon>Pseudomonadati</taxon>
        <taxon>Pseudomonadota</taxon>
        <taxon>Alphaproteobacteria</taxon>
        <taxon>Rhodobacterales</taxon>
        <taxon>Paracoccaceae</taxon>
        <taxon>Boseongicola</taxon>
    </lineage>
</organism>
<dbReference type="OrthoDB" id="4966203at2"/>
<feature type="transmembrane region" description="Helical" evidence="1">
    <location>
        <begin position="7"/>
        <end position="26"/>
    </location>
</feature>
<evidence type="ECO:0000256" key="1">
    <source>
        <dbReference type="SAM" id="Phobius"/>
    </source>
</evidence>
<sequence>MNFERIPYLTLIIWGILAVAFFVALFTRQWSNAFVTCVALTLTLLPTVFSNRFQIQIPLSFLAAISLFLFGTLFLGEIFDFYNKFWWWDVLLHGSSAVGFGIIGFLFVFYLFQGDRYNAPPWALGLIAFCVALSIGALWEIFEFAMDEIFGLNMQKSGLQDTMWDLIVDTIGASFGAISGFLWLKERSLGLSGMIEEFIQNNRSLFKRFSRAVKNKDNADK</sequence>
<feature type="transmembrane region" description="Helical" evidence="1">
    <location>
        <begin position="162"/>
        <end position="184"/>
    </location>
</feature>
<dbReference type="InterPro" id="IPR014509">
    <property type="entry name" value="YjdF-like"/>
</dbReference>
<dbReference type="Pfam" id="PF09997">
    <property type="entry name" value="DUF2238"/>
    <property type="match status" value="1"/>
</dbReference>
<evidence type="ECO:0000313" key="2">
    <source>
        <dbReference type="EMBL" id="SMX23566.1"/>
    </source>
</evidence>
<keyword evidence="1" id="KW-0812">Transmembrane</keyword>
<name>A0A238IYT8_9RHOB</name>
<feature type="transmembrane region" description="Helical" evidence="1">
    <location>
        <begin position="85"/>
        <end position="110"/>
    </location>
</feature>
<feature type="transmembrane region" description="Helical" evidence="1">
    <location>
        <begin position="32"/>
        <end position="49"/>
    </location>
</feature>
<dbReference type="Proteomes" id="UP000201838">
    <property type="component" value="Unassembled WGS sequence"/>
</dbReference>
<accession>A0A238IYT8</accession>
<reference evidence="2 3" key="1">
    <citation type="submission" date="2017-05" db="EMBL/GenBank/DDBJ databases">
        <authorList>
            <person name="Song R."/>
            <person name="Chenine A.L."/>
            <person name="Ruprecht R.M."/>
        </authorList>
    </citation>
    <scope>NUCLEOTIDE SEQUENCE [LARGE SCALE GENOMIC DNA]</scope>
    <source>
        <strain evidence="2 3">CECT 8489</strain>
    </source>
</reference>
<keyword evidence="1" id="KW-1133">Transmembrane helix</keyword>
<dbReference type="RefSeq" id="WP_093973532.1">
    <property type="nucleotide sequence ID" value="NZ_FXXQ01000004.1"/>
</dbReference>
<feature type="transmembrane region" description="Helical" evidence="1">
    <location>
        <begin position="61"/>
        <end position="79"/>
    </location>
</feature>
<gene>
    <name evidence="2" type="ORF">BOA8489_01676</name>
</gene>
<protein>
    <recommendedName>
        <fullName evidence="4">Inner membrane protein YjdF</fullName>
    </recommendedName>
</protein>
<evidence type="ECO:0000313" key="3">
    <source>
        <dbReference type="Proteomes" id="UP000201838"/>
    </source>
</evidence>
<feature type="transmembrane region" description="Helical" evidence="1">
    <location>
        <begin position="122"/>
        <end position="142"/>
    </location>
</feature>
<dbReference type="EMBL" id="FXXQ01000004">
    <property type="protein sequence ID" value="SMX23566.1"/>
    <property type="molecule type" value="Genomic_DNA"/>
</dbReference>
<keyword evidence="1" id="KW-0472">Membrane</keyword>